<dbReference type="InterPro" id="IPR011993">
    <property type="entry name" value="PH-like_dom_sf"/>
</dbReference>
<dbReference type="GO" id="GO:0005886">
    <property type="term" value="C:plasma membrane"/>
    <property type="evidence" value="ECO:0007669"/>
    <property type="project" value="TreeGrafter"/>
</dbReference>
<evidence type="ECO:0000256" key="4">
    <source>
        <dbReference type="SAM" id="MobiDB-lite"/>
    </source>
</evidence>
<dbReference type="PROSITE" id="PS50212">
    <property type="entry name" value="RASGEF_NTER"/>
    <property type="match status" value="1"/>
</dbReference>
<dbReference type="EMBL" id="BRXY01000360">
    <property type="protein sequence ID" value="GMH89568.1"/>
    <property type="molecule type" value="Genomic_DNA"/>
</dbReference>
<feature type="region of interest" description="Disordered" evidence="4">
    <location>
        <begin position="1"/>
        <end position="140"/>
    </location>
</feature>
<organism evidence="8 9">
    <name type="scientific">Triparma strigata</name>
    <dbReference type="NCBI Taxonomy" id="1606541"/>
    <lineage>
        <taxon>Eukaryota</taxon>
        <taxon>Sar</taxon>
        <taxon>Stramenopiles</taxon>
        <taxon>Ochrophyta</taxon>
        <taxon>Bolidophyceae</taxon>
        <taxon>Parmales</taxon>
        <taxon>Triparmaceae</taxon>
        <taxon>Triparma</taxon>
    </lineage>
</organism>
<name>A0A9W7ES37_9STRA</name>
<feature type="compositionally biased region" description="Basic and acidic residues" evidence="4">
    <location>
        <begin position="229"/>
        <end position="239"/>
    </location>
</feature>
<evidence type="ECO:0000256" key="2">
    <source>
        <dbReference type="PROSITE-ProRule" id="PRU00023"/>
    </source>
</evidence>
<dbReference type="SUPFAM" id="SSF48403">
    <property type="entry name" value="Ankyrin repeat"/>
    <property type="match status" value="1"/>
</dbReference>
<dbReference type="SMART" id="SM00248">
    <property type="entry name" value="ANK"/>
    <property type="match status" value="6"/>
</dbReference>
<dbReference type="InterPro" id="IPR008937">
    <property type="entry name" value="Ras-like_GEF"/>
</dbReference>
<feature type="compositionally biased region" description="Pro residues" evidence="4">
    <location>
        <begin position="45"/>
        <end position="54"/>
    </location>
</feature>
<feature type="region of interest" description="Disordered" evidence="4">
    <location>
        <begin position="172"/>
        <end position="239"/>
    </location>
</feature>
<dbReference type="GO" id="GO:0007265">
    <property type="term" value="P:Ras protein signal transduction"/>
    <property type="evidence" value="ECO:0007669"/>
    <property type="project" value="TreeGrafter"/>
</dbReference>
<gene>
    <name evidence="8" type="ORF">TrST_g3498</name>
</gene>
<feature type="compositionally biased region" description="Basic residues" evidence="4">
    <location>
        <begin position="117"/>
        <end position="130"/>
    </location>
</feature>
<protein>
    <submittedName>
        <fullName evidence="8">Uncharacterized protein</fullName>
    </submittedName>
</protein>
<feature type="compositionally biased region" description="Acidic residues" evidence="4">
    <location>
        <begin position="360"/>
        <end position="369"/>
    </location>
</feature>
<dbReference type="Gene3D" id="1.10.840.10">
    <property type="entry name" value="Ras guanine-nucleotide exchange factors catalytic domain"/>
    <property type="match status" value="1"/>
</dbReference>
<dbReference type="InterPro" id="IPR036964">
    <property type="entry name" value="RASGEF_cat_dom_sf"/>
</dbReference>
<dbReference type="PANTHER" id="PTHR23113:SF99">
    <property type="entry name" value="RASGEF DOMAIN-CONTAINING PROTEIN"/>
    <property type="match status" value="1"/>
</dbReference>
<dbReference type="Proteomes" id="UP001165085">
    <property type="component" value="Unassembled WGS sequence"/>
</dbReference>
<dbReference type="Gene3D" id="1.20.870.10">
    <property type="entry name" value="Son of sevenless (SoS) protein Chain: S domain 1"/>
    <property type="match status" value="1"/>
</dbReference>
<evidence type="ECO:0000256" key="3">
    <source>
        <dbReference type="PROSITE-ProRule" id="PRU00168"/>
    </source>
</evidence>
<feature type="repeat" description="ANK" evidence="2">
    <location>
        <begin position="678"/>
        <end position="710"/>
    </location>
</feature>
<dbReference type="CDD" id="cd00821">
    <property type="entry name" value="PH"/>
    <property type="match status" value="1"/>
</dbReference>
<evidence type="ECO:0000259" key="7">
    <source>
        <dbReference type="PROSITE" id="PS50212"/>
    </source>
</evidence>
<dbReference type="InterPro" id="IPR001895">
    <property type="entry name" value="RASGEF_cat_dom"/>
</dbReference>
<dbReference type="Gene3D" id="2.30.29.30">
    <property type="entry name" value="Pleckstrin-homology domain (PH domain)/Phosphotyrosine-binding domain (PTB)"/>
    <property type="match status" value="1"/>
</dbReference>
<feature type="domain" description="N-terminal Ras-GEF" evidence="7">
    <location>
        <begin position="777"/>
        <end position="911"/>
    </location>
</feature>
<keyword evidence="9" id="KW-1185">Reference proteome</keyword>
<dbReference type="InterPro" id="IPR002110">
    <property type="entry name" value="Ankyrin_rpt"/>
</dbReference>
<feature type="domain" description="Ras-GEF" evidence="6">
    <location>
        <begin position="996"/>
        <end position="1224"/>
    </location>
</feature>
<feature type="compositionally biased region" description="Pro residues" evidence="4">
    <location>
        <begin position="1"/>
        <end position="13"/>
    </location>
</feature>
<dbReference type="InterPro" id="IPR023578">
    <property type="entry name" value="Ras_GEF_dom_sf"/>
</dbReference>
<dbReference type="SUPFAM" id="SSF50729">
    <property type="entry name" value="PH domain-like"/>
    <property type="match status" value="1"/>
</dbReference>
<accession>A0A9W7ES37</accession>
<dbReference type="InterPro" id="IPR036770">
    <property type="entry name" value="Ankyrin_rpt-contain_sf"/>
</dbReference>
<sequence length="1227" mass="136362">MPVPPPPTAPPPTNDERRRGSTLTTPPRNPPPPSGDNSRKASRTPTPPPPPGAPPAAKRSSVPGPPPPEDTPPPLHLMKQSSTPPPPPLNTYSSEDSRRSSVNPDVGTPKTSNGGGKKTRKTNMNKKRRSAAAITPPVDAKAELKKMLEEVAYDDISSDYLWGKKSKDLERQESSFVENQDKKSTVSAPPLSVNSDNDIGETSEERPVSTPTSLHAKHLSTIESNSALDDTRDTLGDHLSEDKPITFKGYMMKKSPSMFKGWQRRFVVIGDNSLSYSVEETTETKGEVPLTGTKITWTLLPKSAPPVYELTITPTLAPYRTYNFKTSSTLDKELIDVVLKESVHGANLKRVLQLIKEKDSDNEDDEEEEDKKGKKKKKKKGEEEESLKPWIELDTIYKSLESSSRSRISSYVHPKTQNTLLHTIASYSSTNCSDIILPSFPKDLLNARNFDESTCLMLSLLHSNNVLSLKLLDLEGIDPFIIGSNGDTYLSYGSSSSSSVISHLLELGVKADTLNLLGTTCLHEMAVSNNDEGISTVLKLSPEIINVQSSKDGLTPLHWSARAGSSLSLKCLVDNGADISIASFQGDTALHSCIAEYIKKSKEKKNTRNTKYHKNYSSCIVKLVEGGSELEECSKEGRTALSALCRIQPEFVQKKFGGEAAISKMLEMGAKVNVRSSRGLTPVHYASSFGNWALVKMLVEYGADVNLMCTDGYTALGSLEKKIKKVGARTTYGSNYALMEQTIKILLESGAIRRTHKDVPLEENTNDITFIRNHNDGTYMMKAANVKAMVGRLTHRVFYDGKDVRCFLLLYHRFTTAIEVLKHLQTNFFPPNTTSDFAGDAPLDLTLLGTRRSVLCFLEAWLASNNGNPLPFEEEDSECTVFLAELVEQIMDTKCLLNIDQEMETVVLPFFGDFAQCMHPTMWKERWQEQHKFLEVKDGRRVSVMSETSNSTTLRSLDYTSYDEVLMICNEPSKKATKLLVSGAESGGEKTLKDFTPQELAQQLTLMVHAIFCEIQVEEFVDSRYKSVDTGPNFQRLKQATNKLSFILISSILRETDMTSRALCIKQLIQTAENCLTCENFDMFVSIISVLGSSAIHRLKQTWSKVHKMLPGKWDAMQKASGGAGRNLEKKMGVLKPPCVPCIGLVLRMLINLDEEPDYIDDKKVLINFHKMRKMGAVYSMIENAKSVPYSFKSESGLLRILTGTPEYGNEDQCWNRSREIEAKVKT</sequence>
<dbReference type="PROSITE" id="PS50297">
    <property type="entry name" value="ANK_REP_REGION"/>
    <property type="match status" value="2"/>
</dbReference>
<feature type="domain" description="PH" evidence="5">
    <location>
        <begin position="244"/>
        <end position="399"/>
    </location>
</feature>
<dbReference type="Pfam" id="PF00617">
    <property type="entry name" value="RasGEF"/>
    <property type="match status" value="1"/>
</dbReference>
<keyword evidence="1 3" id="KW-0344">Guanine-nucleotide releasing factor</keyword>
<dbReference type="InterPro" id="IPR001849">
    <property type="entry name" value="PH_domain"/>
</dbReference>
<reference evidence="9" key="1">
    <citation type="journal article" date="2023" name="Commun. Biol.">
        <title>Genome analysis of Parmales, the sister group of diatoms, reveals the evolutionary specialization of diatoms from phago-mixotrophs to photoautotrophs.</title>
        <authorList>
            <person name="Ban H."/>
            <person name="Sato S."/>
            <person name="Yoshikawa S."/>
            <person name="Yamada K."/>
            <person name="Nakamura Y."/>
            <person name="Ichinomiya M."/>
            <person name="Sato N."/>
            <person name="Blanc-Mathieu R."/>
            <person name="Endo H."/>
            <person name="Kuwata A."/>
            <person name="Ogata H."/>
        </authorList>
    </citation>
    <scope>NUCLEOTIDE SEQUENCE [LARGE SCALE GENOMIC DNA]</scope>
    <source>
        <strain evidence="9">NIES 3701</strain>
    </source>
</reference>
<dbReference type="OrthoDB" id="546434at2759"/>
<evidence type="ECO:0000259" key="6">
    <source>
        <dbReference type="PROSITE" id="PS50009"/>
    </source>
</evidence>
<dbReference type="PROSITE" id="PS50088">
    <property type="entry name" value="ANK_REPEAT"/>
    <property type="match status" value="2"/>
</dbReference>
<dbReference type="PROSITE" id="PS50009">
    <property type="entry name" value="RASGEF_CAT"/>
    <property type="match status" value="1"/>
</dbReference>
<evidence type="ECO:0000313" key="9">
    <source>
        <dbReference type="Proteomes" id="UP001165085"/>
    </source>
</evidence>
<proteinExistence type="predicted"/>
<dbReference type="Gene3D" id="1.25.40.20">
    <property type="entry name" value="Ankyrin repeat-containing domain"/>
    <property type="match status" value="2"/>
</dbReference>
<feature type="compositionally biased region" description="Basic and acidic residues" evidence="4">
    <location>
        <begin position="172"/>
        <end position="184"/>
    </location>
</feature>
<dbReference type="SMART" id="SM00147">
    <property type="entry name" value="RasGEF"/>
    <property type="match status" value="1"/>
</dbReference>
<comment type="caution">
    <text evidence="8">The sequence shown here is derived from an EMBL/GenBank/DDBJ whole genome shotgun (WGS) entry which is preliminary data.</text>
</comment>
<dbReference type="SMART" id="SM00233">
    <property type="entry name" value="PH"/>
    <property type="match status" value="1"/>
</dbReference>
<dbReference type="PANTHER" id="PTHR23113">
    <property type="entry name" value="GUANINE NUCLEOTIDE EXCHANGE FACTOR"/>
    <property type="match status" value="1"/>
</dbReference>
<keyword evidence="2" id="KW-0040">ANK repeat</keyword>
<feature type="region of interest" description="Disordered" evidence="4">
    <location>
        <begin position="359"/>
        <end position="381"/>
    </location>
</feature>
<dbReference type="GO" id="GO:0005085">
    <property type="term" value="F:guanyl-nucleotide exchange factor activity"/>
    <property type="evidence" value="ECO:0007669"/>
    <property type="project" value="UniProtKB-KW"/>
</dbReference>
<evidence type="ECO:0000259" key="5">
    <source>
        <dbReference type="PROSITE" id="PS50003"/>
    </source>
</evidence>
<dbReference type="AlphaFoldDB" id="A0A9W7ES37"/>
<dbReference type="PROSITE" id="PS50003">
    <property type="entry name" value="PH_DOMAIN"/>
    <property type="match status" value="1"/>
</dbReference>
<feature type="compositionally biased region" description="Pro residues" evidence="4">
    <location>
        <begin position="63"/>
        <end position="75"/>
    </location>
</feature>
<dbReference type="InterPro" id="IPR000651">
    <property type="entry name" value="Ras-like_Gua-exchang_fac_N"/>
</dbReference>
<dbReference type="Pfam" id="PF12796">
    <property type="entry name" value="Ank_2"/>
    <property type="match status" value="2"/>
</dbReference>
<feature type="repeat" description="ANK" evidence="2">
    <location>
        <begin position="552"/>
        <end position="584"/>
    </location>
</feature>
<evidence type="ECO:0000313" key="8">
    <source>
        <dbReference type="EMBL" id="GMH89568.1"/>
    </source>
</evidence>
<dbReference type="Pfam" id="PF00169">
    <property type="entry name" value="PH"/>
    <property type="match status" value="1"/>
</dbReference>
<dbReference type="SUPFAM" id="SSF48366">
    <property type="entry name" value="Ras GEF"/>
    <property type="match status" value="1"/>
</dbReference>
<evidence type="ECO:0000256" key="1">
    <source>
        <dbReference type="ARBA" id="ARBA00022658"/>
    </source>
</evidence>